<keyword evidence="1" id="KW-0812">Transmembrane</keyword>
<accession>A0A1F5S7W1</accession>
<evidence type="ECO:0000313" key="3">
    <source>
        <dbReference type="Proteomes" id="UP000178323"/>
    </source>
</evidence>
<dbReference type="EMBL" id="MFFS01000030">
    <property type="protein sequence ID" value="OGF22351.1"/>
    <property type="molecule type" value="Genomic_DNA"/>
</dbReference>
<sequence length="256" mass="29719">MNSQFNSLPEANLKKSKRDILIWWSISLGMILLAFFLIFLQIAKIVYYSIFAEGIITVVLFIGGLIIGIIALVKTYFYIEKKIFFWIPIGILILLLAFGIFAYRRNKESERQRLNEILRQDAKMLEELNKGLKEGTANEQDVENYLKNYYGNDLYNKLQYLESTTVAQKPTLSKQLAAYSQRRRVIIALELYCDKFKRLPKQYSELVTAGFLSANEPAIDLLLYKYVNDTTGDVCLNFDPDPDRQDEPKCKRYTAQ</sequence>
<evidence type="ECO:0000313" key="2">
    <source>
        <dbReference type="EMBL" id="OGF22351.1"/>
    </source>
</evidence>
<name>A0A1F5S7W1_9BACT</name>
<reference evidence="2 3" key="1">
    <citation type="journal article" date="2016" name="Nat. Commun.">
        <title>Thousands of microbial genomes shed light on interconnected biogeochemical processes in an aquifer system.</title>
        <authorList>
            <person name="Anantharaman K."/>
            <person name="Brown C.T."/>
            <person name="Hug L.A."/>
            <person name="Sharon I."/>
            <person name="Castelle C.J."/>
            <person name="Probst A.J."/>
            <person name="Thomas B.C."/>
            <person name="Singh A."/>
            <person name="Wilkins M.J."/>
            <person name="Karaoz U."/>
            <person name="Brodie E.L."/>
            <person name="Williams K.H."/>
            <person name="Hubbard S.S."/>
            <person name="Banfield J.F."/>
        </authorList>
    </citation>
    <scope>NUCLEOTIDE SEQUENCE [LARGE SCALE GENOMIC DNA]</scope>
</reference>
<gene>
    <name evidence="2" type="ORF">A2Y83_01550</name>
</gene>
<dbReference type="AlphaFoldDB" id="A0A1F5S7W1"/>
<dbReference type="Proteomes" id="UP000178323">
    <property type="component" value="Unassembled WGS sequence"/>
</dbReference>
<evidence type="ECO:0000256" key="1">
    <source>
        <dbReference type="SAM" id="Phobius"/>
    </source>
</evidence>
<feature type="transmembrane region" description="Helical" evidence="1">
    <location>
        <begin position="83"/>
        <end position="103"/>
    </location>
</feature>
<comment type="caution">
    <text evidence="2">The sequence shown here is derived from an EMBL/GenBank/DDBJ whole genome shotgun (WGS) entry which is preliminary data.</text>
</comment>
<protein>
    <submittedName>
        <fullName evidence="2">Uncharacterized protein</fullName>
    </submittedName>
</protein>
<feature type="transmembrane region" description="Helical" evidence="1">
    <location>
        <begin position="55"/>
        <end position="77"/>
    </location>
</feature>
<proteinExistence type="predicted"/>
<organism evidence="2 3">
    <name type="scientific">Candidatus Falkowbacteria bacterium RBG_13_39_14</name>
    <dbReference type="NCBI Taxonomy" id="1797985"/>
    <lineage>
        <taxon>Bacteria</taxon>
        <taxon>Candidatus Falkowiibacteriota</taxon>
    </lineage>
</organism>
<feature type="transmembrane region" description="Helical" evidence="1">
    <location>
        <begin position="20"/>
        <end position="43"/>
    </location>
</feature>
<keyword evidence="1" id="KW-1133">Transmembrane helix</keyword>
<keyword evidence="1" id="KW-0472">Membrane</keyword>